<dbReference type="CDD" id="cd23507">
    <property type="entry name" value="hydrophobin_I"/>
    <property type="match status" value="1"/>
</dbReference>
<dbReference type="AlphaFoldDB" id="A0AAD6XN77"/>
<name>A0AAD6XN77_9AGAR</name>
<feature type="signal peptide" evidence="8">
    <location>
        <begin position="1"/>
        <end position="21"/>
    </location>
</feature>
<evidence type="ECO:0000313" key="9">
    <source>
        <dbReference type="EMBL" id="KAJ7076533.1"/>
    </source>
</evidence>
<feature type="chain" id="PRO_5041772000" description="Hydrophobin" evidence="8">
    <location>
        <begin position="22"/>
        <end position="119"/>
    </location>
</feature>
<keyword evidence="6 8" id="KW-1015">Disulfide bond</keyword>
<evidence type="ECO:0000256" key="8">
    <source>
        <dbReference type="RuleBase" id="RU365009"/>
    </source>
</evidence>
<keyword evidence="5 8" id="KW-0732">Signal</keyword>
<dbReference type="PROSITE" id="PS00956">
    <property type="entry name" value="HYDROPHOBIN"/>
    <property type="match status" value="1"/>
</dbReference>
<accession>A0AAD6XN77</accession>
<dbReference type="Proteomes" id="UP001222325">
    <property type="component" value="Unassembled WGS sequence"/>
</dbReference>
<dbReference type="InterPro" id="IPR019778">
    <property type="entry name" value="Class_I_Hydrophobin_CS"/>
</dbReference>
<dbReference type="InterPro" id="IPR001338">
    <property type="entry name" value="Class_I_Hydrophobin"/>
</dbReference>
<evidence type="ECO:0000256" key="6">
    <source>
        <dbReference type="ARBA" id="ARBA00023157"/>
    </source>
</evidence>
<comment type="caution">
    <text evidence="9">The sequence shown here is derived from an EMBL/GenBank/DDBJ whole genome shotgun (WGS) entry which is preliminary data.</text>
</comment>
<evidence type="ECO:0000256" key="7">
    <source>
        <dbReference type="ARBA" id="ARBA00093546"/>
    </source>
</evidence>
<keyword evidence="10" id="KW-1185">Reference proteome</keyword>
<proteinExistence type="inferred from homology"/>
<evidence type="ECO:0000256" key="3">
    <source>
        <dbReference type="ARBA" id="ARBA00022512"/>
    </source>
</evidence>
<gene>
    <name evidence="9" type="ORF">B0H15DRAFT_591801</name>
</gene>
<evidence type="ECO:0000256" key="2">
    <source>
        <dbReference type="ARBA" id="ARBA00010446"/>
    </source>
</evidence>
<reference evidence="9" key="1">
    <citation type="submission" date="2023-03" db="EMBL/GenBank/DDBJ databases">
        <title>Massive genome expansion in bonnet fungi (Mycena s.s.) driven by repeated elements and novel gene families across ecological guilds.</title>
        <authorList>
            <consortium name="Lawrence Berkeley National Laboratory"/>
            <person name="Harder C.B."/>
            <person name="Miyauchi S."/>
            <person name="Viragh M."/>
            <person name="Kuo A."/>
            <person name="Thoen E."/>
            <person name="Andreopoulos B."/>
            <person name="Lu D."/>
            <person name="Skrede I."/>
            <person name="Drula E."/>
            <person name="Henrissat B."/>
            <person name="Morin E."/>
            <person name="Kohler A."/>
            <person name="Barry K."/>
            <person name="LaButti K."/>
            <person name="Morin E."/>
            <person name="Salamov A."/>
            <person name="Lipzen A."/>
            <person name="Mereny Z."/>
            <person name="Hegedus B."/>
            <person name="Baldrian P."/>
            <person name="Stursova M."/>
            <person name="Weitz H."/>
            <person name="Taylor A."/>
            <person name="Grigoriev I.V."/>
            <person name="Nagy L.G."/>
            <person name="Martin F."/>
            <person name="Kauserud H."/>
        </authorList>
    </citation>
    <scope>NUCLEOTIDE SEQUENCE</scope>
    <source>
        <strain evidence="9">CBHHK173m</strain>
    </source>
</reference>
<evidence type="ECO:0000256" key="4">
    <source>
        <dbReference type="ARBA" id="ARBA00022525"/>
    </source>
</evidence>
<comment type="similarity">
    <text evidence="2 8">Belongs to the fungal hydrophobin family.</text>
</comment>
<organism evidence="9 10">
    <name type="scientific">Mycena belliarum</name>
    <dbReference type="NCBI Taxonomy" id="1033014"/>
    <lineage>
        <taxon>Eukaryota</taxon>
        <taxon>Fungi</taxon>
        <taxon>Dikarya</taxon>
        <taxon>Basidiomycota</taxon>
        <taxon>Agaricomycotina</taxon>
        <taxon>Agaricomycetes</taxon>
        <taxon>Agaricomycetidae</taxon>
        <taxon>Agaricales</taxon>
        <taxon>Marasmiineae</taxon>
        <taxon>Mycenaceae</taxon>
        <taxon>Mycena</taxon>
    </lineage>
</organism>
<evidence type="ECO:0000256" key="5">
    <source>
        <dbReference type="ARBA" id="ARBA00022729"/>
    </source>
</evidence>
<dbReference type="SMART" id="SM00075">
    <property type="entry name" value="HYDRO"/>
    <property type="match status" value="1"/>
</dbReference>
<dbReference type="GO" id="GO:0009277">
    <property type="term" value="C:fungal-type cell wall"/>
    <property type="evidence" value="ECO:0007669"/>
    <property type="project" value="InterPro"/>
</dbReference>
<keyword evidence="3 8" id="KW-0134">Cell wall</keyword>
<dbReference type="EMBL" id="JARJCN010000080">
    <property type="protein sequence ID" value="KAJ7076533.1"/>
    <property type="molecule type" value="Genomic_DNA"/>
</dbReference>
<dbReference type="Pfam" id="PF01185">
    <property type="entry name" value="Hydrophobin"/>
    <property type="match status" value="1"/>
</dbReference>
<comment type="subcellular location">
    <subcellularLocation>
        <location evidence="1 8">Secreted</location>
        <location evidence="1 8">Cell wall</location>
    </subcellularLocation>
</comment>
<sequence length="119" mass="11665">MLFRISRSIVVASVLAAGALAAPQDVAARSGAAACNTGSLKCCNSIQSASSGPVGLLLGLLGIVLPAAEANANVGLTCSPITVLGILPSGSKCTQQTACCTGNTYNGGLVNVDCNNISL</sequence>
<dbReference type="GO" id="GO:0005199">
    <property type="term" value="F:structural constituent of cell wall"/>
    <property type="evidence" value="ECO:0007669"/>
    <property type="project" value="InterPro"/>
</dbReference>
<protein>
    <recommendedName>
        <fullName evidence="8">Hydrophobin</fullName>
    </recommendedName>
</protein>
<evidence type="ECO:0000313" key="10">
    <source>
        <dbReference type="Proteomes" id="UP001222325"/>
    </source>
</evidence>
<keyword evidence="4 8" id="KW-0964">Secreted</keyword>
<comment type="subunit">
    <text evidence="7">Self-assembles to form functional amyloid fibrils called rodlets. Self-assembly into fibrillar rodlets occurs spontaneously at hydrophobic:hydrophilic interfaces and the rodlets further associate laterally to form amphipathic monolayers.</text>
</comment>
<evidence type="ECO:0000256" key="1">
    <source>
        <dbReference type="ARBA" id="ARBA00004191"/>
    </source>
</evidence>